<evidence type="ECO:0000256" key="4">
    <source>
        <dbReference type="ARBA" id="ARBA00022741"/>
    </source>
</evidence>
<dbReference type="Pfam" id="PF08352">
    <property type="entry name" value="oligo_HPY"/>
    <property type="match status" value="1"/>
</dbReference>
<dbReference type="GO" id="GO:0016887">
    <property type="term" value="F:ATP hydrolysis activity"/>
    <property type="evidence" value="ECO:0007669"/>
    <property type="project" value="InterPro"/>
</dbReference>
<evidence type="ECO:0000259" key="13">
    <source>
        <dbReference type="PROSITE" id="PS50893"/>
    </source>
</evidence>
<comment type="subunit">
    <text evidence="9">The complex is composed of two ATP-binding proteins (NikD and NikE), two transmembrane proteins (NikB and NikC) and a solute-binding protein (NikA).</text>
</comment>
<evidence type="ECO:0000256" key="3">
    <source>
        <dbReference type="ARBA" id="ARBA00022475"/>
    </source>
</evidence>
<dbReference type="PANTHER" id="PTHR43297:SF13">
    <property type="entry name" value="NICKEL ABC TRANSPORTER, ATP-BINDING PROTEIN"/>
    <property type="match status" value="1"/>
</dbReference>
<sequence>MLEIENLKTNFYTYDGVVKALNGVDLTIKDGEIFGLVGETGCGKSVTCYSALKLLPKTAKVVDGKITLNGEDITHASEKRLREIRGGEIGIIFQDPLSALNPVMTINEQIGEILALHQDEEVNELAAEQNIPAYKSEKWKGSPGVEFTILAFCISFISLFVMLGQAAFGLPFIAVIALMLLRDYLQKDLPDSALDLMVIEALSRVKLPNPKQIASSYPHELSGGMQQRVMIAMALAGKAKMLIADEPTTALDVTIQAQILQLIKDIQKEEQMSVLLITHDLGVVAETCEKVAVMYKGKIVEEASVENIFANPQHDYTKALLNAIPKGGKERLKVPDIGEYGAI</sequence>
<evidence type="ECO:0000256" key="7">
    <source>
        <dbReference type="ARBA" id="ARBA00023065"/>
    </source>
</evidence>
<evidence type="ECO:0000256" key="1">
    <source>
        <dbReference type="ARBA" id="ARBA00004202"/>
    </source>
</evidence>
<evidence type="ECO:0000256" key="9">
    <source>
        <dbReference type="ARBA" id="ARBA00038669"/>
    </source>
</evidence>
<accession>A0A381X5F1</accession>
<dbReference type="InterPro" id="IPR003439">
    <property type="entry name" value="ABC_transporter-like_ATP-bd"/>
</dbReference>
<comment type="subcellular location">
    <subcellularLocation>
        <location evidence="1">Cell membrane</location>
        <topology evidence="1">Peripheral membrane protein</topology>
    </subcellularLocation>
</comment>
<dbReference type="InterPro" id="IPR013563">
    <property type="entry name" value="Oligopep_ABC_C"/>
</dbReference>
<dbReference type="EC" id="7.2.2.11" evidence="10"/>
<dbReference type="InterPro" id="IPR027417">
    <property type="entry name" value="P-loop_NTPase"/>
</dbReference>
<dbReference type="EMBL" id="UINC01013903">
    <property type="protein sequence ID" value="SVA59711.1"/>
    <property type="molecule type" value="Genomic_DNA"/>
</dbReference>
<dbReference type="PROSITE" id="PS50893">
    <property type="entry name" value="ABC_TRANSPORTER_2"/>
    <property type="match status" value="1"/>
</dbReference>
<keyword evidence="5" id="KW-0067">ATP-binding</keyword>
<keyword evidence="4" id="KW-0547">Nucleotide-binding</keyword>
<dbReference type="Pfam" id="PF00005">
    <property type="entry name" value="ABC_tran"/>
    <property type="match status" value="2"/>
</dbReference>
<keyword evidence="8" id="KW-0472">Membrane</keyword>
<dbReference type="SMART" id="SM00382">
    <property type="entry name" value="AAA"/>
    <property type="match status" value="1"/>
</dbReference>
<dbReference type="SUPFAM" id="SSF52540">
    <property type="entry name" value="P-loop containing nucleoside triphosphate hydrolases"/>
    <property type="match status" value="1"/>
</dbReference>
<dbReference type="InterPro" id="IPR050388">
    <property type="entry name" value="ABC_Ni/Peptide_Import"/>
</dbReference>
<evidence type="ECO:0000256" key="8">
    <source>
        <dbReference type="ARBA" id="ARBA00023136"/>
    </source>
</evidence>
<keyword evidence="6" id="KW-1278">Translocase</keyword>
<dbReference type="GO" id="GO:0005524">
    <property type="term" value="F:ATP binding"/>
    <property type="evidence" value="ECO:0007669"/>
    <property type="project" value="UniProtKB-KW"/>
</dbReference>
<evidence type="ECO:0000256" key="12">
    <source>
        <dbReference type="ARBA" id="ARBA00048610"/>
    </source>
</evidence>
<keyword evidence="7" id="KW-0406">Ion transport</keyword>
<dbReference type="GO" id="GO:0015413">
    <property type="term" value="F:ABC-type nickel transporter activity"/>
    <property type="evidence" value="ECO:0007669"/>
    <property type="project" value="UniProtKB-EC"/>
</dbReference>
<dbReference type="InterPro" id="IPR017871">
    <property type="entry name" value="ABC_transporter-like_CS"/>
</dbReference>
<dbReference type="PROSITE" id="PS00211">
    <property type="entry name" value="ABC_TRANSPORTER_1"/>
    <property type="match status" value="1"/>
</dbReference>
<evidence type="ECO:0000256" key="5">
    <source>
        <dbReference type="ARBA" id="ARBA00022840"/>
    </source>
</evidence>
<name>A0A381X5F1_9ZZZZ</name>
<evidence type="ECO:0000256" key="11">
    <source>
        <dbReference type="ARBA" id="ARBA00044143"/>
    </source>
</evidence>
<gene>
    <name evidence="14" type="ORF">METZ01_LOCUS112565</name>
</gene>
<dbReference type="GO" id="GO:0015833">
    <property type="term" value="P:peptide transport"/>
    <property type="evidence" value="ECO:0007669"/>
    <property type="project" value="InterPro"/>
</dbReference>
<dbReference type="GO" id="GO:0005886">
    <property type="term" value="C:plasma membrane"/>
    <property type="evidence" value="ECO:0007669"/>
    <property type="project" value="UniProtKB-SubCell"/>
</dbReference>
<keyword evidence="3" id="KW-1003">Cell membrane</keyword>
<proteinExistence type="predicted"/>
<organism evidence="14">
    <name type="scientific">marine metagenome</name>
    <dbReference type="NCBI Taxonomy" id="408172"/>
    <lineage>
        <taxon>unclassified sequences</taxon>
        <taxon>metagenomes</taxon>
        <taxon>ecological metagenomes</taxon>
    </lineage>
</organism>
<comment type="catalytic activity">
    <reaction evidence="12">
        <text>Ni(2+)(out) + ATP + H2O = Ni(2+)(in) + ADP + phosphate + H(+)</text>
        <dbReference type="Rhea" id="RHEA:15557"/>
        <dbReference type="ChEBI" id="CHEBI:15377"/>
        <dbReference type="ChEBI" id="CHEBI:15378"/>
        <dbReference type="ChEBI" id="CHEBI:30616"/>
        <dbReference type="ChEBI" id="CHEBI:43474"/>
        <dbReference type="ChEBI" id="CHEBI:49786"/>
        <dbReference type="ChEBI" id="CHEBI:456216"/>
        <dbReference type="EC" id="7.2.2.11"/>
    </reaction>
    <physiologicalReaction direction="left-to-right" evidence="12">
        <dbReference type="Rhea" id="RHEA:15558"/>
    </physiologicalReaction>
</comment>
<keyword evidence="2" id="KW-0813">Transport</keyword>
<feature type="domain" description="ABC transporter" evidence="13">
    <location>
        <begin position="2"/>
        <end position="321"/>
    </location>
</feature>
<protein>
    <recommendedName>
        <fullName evidence="11">Nickel import system ATP-binding protein NikD</fullName>
        <ecNumber evidence="10">7.2.2.11</ecNumber>
    </recommendedName>
</protein>
<evidence type="ECO:0000256" key="6">
    <source>
        <dbReference type="ARBA" id="ARBA00022967"/>
    </source>
</evidence>
<dbReference type="CDD" id="cd03257">
    <property type="entry name" value="ABC_NikE_OppD_transporters"/>
    <property type="match status" value="1"/>
</dbReference>
<evidence type="ECO:0000256" key="2">
    <source>
        <dbReference type="ARBA" id="ARBA00022448"/>
    </source>
</evidence>
<evidence type="ECO:0000256" key="10">
    <source>
        <dbReference type="ARBA" id="ARBA00039098"/>
    </source>
</evidence>
<dbReference type="InterPro" id="IPR003593">
    <property type="entry name" value="AAA+_ATPase"/>
</dbReference>
<dbReference type="AlphaFoldDB" id="A0A381X5F1"/>
<dbReference type="PANTHER" id="PTHR43297">
    <property type="entry name" value="OLIGOPEPTIDE TRANSPORT ATP-BINDING PROTEIN APPD"/>
    <property type="match status" value="1"/>
</dbReference>
<reference evidence="14" key="1">
    <citation type="submission" date="2018-05" db="EMBL/GenBank/DDBJ databases">
        <authorList>
            <person name="Lanie J.A."/>
            <person name="Ng W.-L."/>
            <person name="Kazmierczak K.M."/>
            <person name="Andrzejewski T.M."/>
            <person name="Davidsen T.M."/>
            <person name="Wayne K.J."/>
            <person name="Tettelin H."/>
            <person name="Glass J.I."/>
            <person name="Rusch D."/>
            <person name="Podicherti R."/>
            <person name="Tsui H.-C.T."/>
            <person name="Winkler M.E."/>
        </authorList>
    </citation>
    <scope>NUCLEOTIDE SEQUENCE</scope>
</reference>
<evidence type="ECO:0000313" key="14">
    <source>
        <dbReference type="EMBL" id="SVA59711.1"/>
    </source>
</evidence>
<dbReference type="Gene3D" id="3.40.50.300">
    <property type="entry name" value="P-loop containing nucleotide triphosphate hydrolases"/>
    <property type="match status" value="1"/>
</dbReference>